<dbReference type="Pfam" id="PF00026">
    <property type="entry name" value="Asp"/>
    <property type="match status" value="1"/>
</dbReference>
<evidence type="ECO:0000256" key="5">
    <source>
        <dbReference type="SAM" id="SignalP"/>
    </source>
</evidence>
<feature type="active site" evidence="2">
    <location>
        <position position="83"/>
    </location>
</feature>
<dbReference type="InterPro" id="IPR033121">
    <property type="entry name" value="PEPTIDASE_A1"/>
</dbReference>
<dbReference type="GO" id="GO:0004190">
    <property type="term" value="F:aspartic-type endopeptidase activity"/>
    <property type="evidence" value="ECO:0007669"/>
    <property type="project" value="UniProtKB-KW"/>
</dbReference>
<keyword evidence="4" id="KW-0064">Aspartyl protease</keyword>
<proteinExistence type="inferred from homology"/>
<dbReference type="PROSITE" id="PS00141">
    <property type="entry name" value="ASP_PROTEASE"/>
    <property type="match status" value="1"/>
</dbReference>
<dbReference type="WBParaSite" id="ACRNAN_scaffold2720.g21740.t1">
    <property type="protein sequence ID" value="ACRNAN_scaffold2720.g21740.t1"/>
    <property type="gene ID" value="ACRNAN_scaffold2720.g21740"/>
</dbReference>
<reference evidence="8" key="1">
    <citation type="submission" date="2022-11" db="UniProtKB">
        <authorList>
            <consortium name="WormBaseParasite"/>
        </authorList>
    </citation>
    <scope>IDENTIFICATION</scope>
</reference>
<evidence type="ECO:0000259" key="6">
    <source>
        <dbReference type="PROSITE" id="PS51767"/>
    </source>
</evidence>
<evidence type="ECO:0000256" key="3">
    <source>
        <dbReference type="PIRSR" id="PIRSR601461-2"/>
    </source>
</evidence>
<keyword evidence="7" id="KW-1185">Reference proteome</keyword>
<sequence>MFWRLLFLFALLHESWEVVVQSRLRRTEPAFFKYARAGKISEFKRLPRSKYSGGQTPLDLYNYYLNANFSLGTPPQSFNLNVDTGSSNLWLTDRITCDSDACQGYPSGVSHSNPYYRQRHQFDKTKSSSFVNIGNEIDIQYGAGQIQGKSAVDVFQIDGTPLVYKTQGFTLAYNLDDRMGGEELDGIFGMAWPGIAVGGIIPPMQNILTQLDKPLFTIYIAKITSLQQSAGLITYGGIDTTNCDSTINYVPLTATKLWMFNIQGASIGSSSWSFNLAAIADTGTSFLMGPTGYTDLILNTIGAQWNNDYGYVVSCTNGQTNLPDIVFTINGVKYNVAASEYVLYQDWLPSNLCVVAIDGFTSNGWGFSWIFGDVFMRSYCGIFDIGGRQLGLAKAK</sequence>
<dbReference type="InterPro" id="IPR001461">
    <property type="entry name" value="Aspartic_peptidase_A1"/>
</dbReference>
<dbReference type="GO" id="GO:0006508">
    <property type="term" value="P:proteolysis"/>
    <property type="evidence" value="ECO:0007669"/>
    <property type="project" value="UniProtKB-KW"/>
</dbReference>
<protein>
    <submittedName>
        <fullName evidence="8">Peptidase A1 domain-containing protein</fullName>
    </submittedName>
</protein>
<dbReference type="SUPFAM" id="SSF50630">
    <property type="entry name" value="Acid proteases"/>
    <property type="match status" value="1"/>
</dbReference>
<evidence type="ECO:0000256" key="2">
    <source>
        <dbReference type="PIRSR" id="PIRSR601461-1"/>
    </source>
</evidence>
<feature type="chain" id="PRO_5036780078" evidence="5">
    <location>
        <begin position="18"/>
        <end position="396"/>
    </location>
</feature>
<organism evidence="7 8">
    <name type="scientific">Acrobeloides nanus</name>
    <dbReference type="NCBI Taxonomy" id="290746"/>
    <lineage>
        <taxon>Eukaryota</taxon>
        <taxon>Metazoa</taxon>
        <taxon>Ecdysozoa</taxon>
        <taxon>Nematoda</taxon>
        <taxon>Chromadorea</taxon>
        <taxon>Rhabditida</taxon>
        <taxon>Tylenchina</taxon>
        <taxon>Cephalobomorpha</taxon>
        <taxon>Cephaloboidea</taxon>
        <taxon>Cephalobidae</taxon>
        <taxon>Acrobeloides</taxon>
    </lineage>
</organism>
<keyword evidence="4" id="KW-0378">Hydrolase</keyword>
<evidence type="ECO:0000256" key="1">
    <source>
        <dbReference type="ARBA" id="ARBA00007447"/>
    </source>
</evidence>
<name>A0A914DKD3_9BILA</name>
<dbReference type="AlphaFoldDB" id="A0A914DKD3"/>
<dbReference type="GO" id="GO:0005764">
    <property type="term" value="C:lysosome"/>
    <property type="evidence" value="ECO:0007669"/>
    <property type="project" value="TreeGrafter"/>
</dbReference>
<keyword evidence="3" id="KW-1015">Disulfide bond</keyword>
<dbReference type="PRINTS" id="PR00792">
    <property type="entry name" value="PEPSIN"/>
</dbReference>
<keyword evidence="5" id="KW-0732">Signal</keyword>
<feature type="signal peptide" evidence="5">
    <location>
        <begin position="1"/>
        <end position="17"/>
    </location>
</feature>
<dbReference type="PANTHER" id="PTHR47966:SF8">
    <property type="entry name" value="ASPARTIC PROTEASE 1-RELATED"/>
    <property type="match status" value="1"/>
</dbReference>
<evidence type="ECO:0000313" key="7">
    <source>
        <dbReference type="Proteomes" id="UP000887540"/>
    </source>
</evidence>
<dbReference type="InterPro" id="IPR021109">
    <property type="entry name" value="Peptidase_aspartic_dom_sf"/>
</dbReference>
<feature type="domain" description="Peptidase A1" evidence="6">
    <location>
        <begin position="65"/>
        <end position="393"/>
    </location>
</feature>
<keyword evidence="4" id="KW-0645">Protease</keyword>
<feature type="active site" evidence="2">
    <location>
        <position position="281"/>
    </location>
</feature>
<dbReference type="Proteomes" id="UP000887540">
    <property type="component" value="Unplaced"/>
</dbReference>
<dbReference type="PANTHER" id="PTHR47966">
    <property type="entry name" value="BETA-SITE APP-CLEAVING ENZYME, ISOFORM A-RELATED"/>
    <property type="match status" value="1"/>
</dbReference>
<dbReference type="InterPro" id="IPR001969">
    <property type="entry name" value="Aspartic_peptidase_AS"/>
</dbReference>
<dbReference type="PROSITE" id="PS51767">
    <property type="entry name" value="PEPTIDASE_A1"/>
    <property type="match status" value="1"/>
</dbReference>
<accession>A0A914DKD3</accession>
<evidence type="ECO:0000256" key="4">
    <source>
        <dbReference type="RuleBase" id="RU000454"/>
    </source>
</evidence>
<evidence type="ECO:0000313" key="8">
    <source>
        <dbReference type="WBParaSite" id="ACRNAN_scaffold2720.g21740.t1"/>
    </source>
</evidence>
<dbReference type="Gene3D" id="2.40.70.10">
    <property type="entry name" value="Acid Proteases"/>
    <property type="match status" value="2"/>
</dbReference>
<comment type="similarity">
    <text evidence="1 4">Belongs to the peptidase A1 family.</text>
</comment>
<feature type="disulfide bond" evidence="3">
    <location>
        <begin position="315"/>
        <end position="353"/>
    </location>
</feature>